<protein>
    <recommendedName>
        <fullName evidence="4">Peptidase M66</fullName>
    </recommendedName>
</protein>
<reference evidence="3" key="1">
    <citation type="submission" date="2019-02" db="EMBL/GenBank/DDBJ databases">
        <title>Complete genome sequence of Rhodoferax sp. Gr-4.</title>
        <authorList>
            <person name="Jin L."/>
        </authorList>
    </citation>
    <scope>NUCLEOTIDE SEQUENCE [LARGE SCALE GENOMIC DNA]</scope>
    <source>
        <strain evidence="3">Gr-4</strain>
    </source>
</reference>
<feature type="region of interest" description="Disordered" evidence="1">
    <location>
        <begin position="46"/>
        <end position="72"/>
    </location>
</feature>
<dbReference type="Proteomes" id="UP000317365">
    <property type="component" value="Chromosome"/>
</dbReference>
<gene>
    <name evidence="2" type="ORF">EXZ61_15910</name>
</gene>
<dbReference type="KEGG" id="rhg:EXZ61_15910"/>
<dbReference type="SUPFAM" id="SSF55486">
    <property type="entry name" value="Metalloproteases ('zincins'), catalytic domain"/>
    <property type="match status" value="1"/>
</dbReference>
<evidence type="ECO:0000256" key="1">
    <source>
        <dbReference type="SAM" id="MobiDB-lite"/>
    </source>
</evidence>
<evidence type="ECO:0008006" key="4">
    <source>
        <dbReference type="Google" id="ProtNLM"/>
    </source>
</evidence>
<reference evidence="3" key="2">
    <citation type="journal article" date="2020" name="Int. J. Syst. Evol. Microbiol.">
        <title>Genomic insights into a novel species Rhodoferax aquaticus sp. nov., isolated from freshwater.</title>
        <authorList>
            <person name="Li T."/>
            <person name="Zhuo Y."/>
            <person name="Jin C.Z."/>
            <person name="Wu X."/>
            <person name="Ko S.R."/>
            <person name="Jin F.J."/>
            <person name="Ahn C.Y."/>
            <person name="Oh H.M."/>
            <person name="Lee H.G."/>
            <person name="Jin L."/>
        </authorList>
    </citation>
    <scope>NUCLEOTIDE SEQUENCE [LARGE SCALE GENOMIC DNA]</scope>
    <source>
        <strain evidence="3">Gr-4</strain>
    </source>
</reference>
<keyword evidence="3" id="KW-1185">Reference proteome</keyword>
<evidence type="ECO:0000313" key="3">
    <source>
        <dbReference type="Proteomes" id="UP000317365"/>
    </source>
</evidence>
<proteinExistence type="predicted"/>
<dbReference type="GO" id="GO:0008237">
    <property type="term" value="F:metallopeptidase activity"/>
    <property type="evidence" value="ECO:0007669"/>
    <property type="project" value="InterPro"/>
</dbReference>
<dbReference type="EMBL" id="CP036282">
    <property type="protein sequence ID" value="QDL55541.1"/>
    <property type="molecule type" value="Genomic_DNA"/>
</dbReference>
<dbReference type="Pfam" id="PF10462">
    <property type="entry name" value="Peptidase_M66"/>
    <property type="match status" value="1"/>
</dbReference>
<organism evidence="2 3">
    <name type="scientific">Rhodoferax aquaticus</name>
    <dbReference type="NCBI Taxonomy" id="2527691"/>
    <lineage>
        <taxon>Bacteria</taxon>
        <taxon>Pseudomonadati</taxon>
        <taxon>Pseudomonadota</taxon>
        <taxon>Betaproteobacteria</taxon>
        <taxon>Burkholderiales</taxon>
        <taxon>Comamonadaceae</taxon>
        <taxon>Rhodoferax</taxon>
    </lineage>
</organism>
<feature type="compositionally biased region" description="Low complexity" evidence="1">
    <location>
        <begin position="51"/>
        <end position="72"/>
    </location>
</feature>
<evidence type="ECO:0000313" key="2">
    <source>
        <dbReference type="EMBL" id="QDL55541.1"/>
    </source>
</evidence>
<dbReference type="InterPro" id="IPR024079">
    <property type="entry name" value="MetalloPept_cat_dom_sf"/>
</dbReference>
<dbReference type="AlphaFoldDB" id="A0A515ES94"/>
<dbReference type="Gene3D" id="3.40.390.10">
    <property type="entry name" value="Collagenase (Catalytic Domain)"/>
    <property type="match status" value="1"/>
</dbReference>
<sequence length="619" mass="64311">MGFARLLKELRNRMCLQSASTTTGARHLVGWSALALVASLTACGGGGGQSGSSPSSGTAPATPAAVPAAPTAVPATPTPVPVPPAPVPVPVSAARIATVELAQSLLFPSGDSALVLVAGKDALVKVNVTTTNTAQPIPDGTLRVETQAGVLVRTIALTKPTSTLPASVPTVPSFTNAYTAVVPANLVTAGLRLTASIPDGASTVTINPRVGAGVTMDLVAVPVKIGDTVGQVVANPSGFLLARMPFANINFQTRATYTSTSVTTLPTTDADWYTAFTKIANEIIALRLLDNTGKKTYYYGFAPKRSWGFAGLGQIPGNVAVGFDMPSSDWAVLTIMAHELGHNLGLPHAPCAAGNPDPNYPYANGALGAGNRFIWGYNSATKTFVDPTVPNRSDVMGYCNGDTFSDYNYRKIQTYLTPADAFVKTAAASVTAAGPQELLLISGMVSSGKVDMRPVKTLKGEAQLPDDGPYTLRLGTSAGVVEYRFAMQELDHDSSTQLFGFTVPNPGTLLSITILKDGVTLMQRGGVATAQKSVASYVMAADKTSVQWTEQGRTATLRWDNASTPYLTVVHVGAQRTTLAQDLTGGSATVNLPANVPAGGSFEFILSDGLNSHRVTVAR</sequence>
<name>A0A515ES94_9BURK</name>
<accession>A0A515ES94</accession>